<feature type="region of interest" description="Disordered" evidence="2">
    <location>
        <begin position="294"/>
        <end position="319"/>
    </location>
</feature>
<feature type="chain" id="PRO_5019118037" description="PABS domain-containing protein" evidence="3">
    <location>
        <begin position="33"/>
        <end position="1725"/>
    </location>
</feature>
<accession>A0A448ZEP0</accession>
<dbReference type="OrthoDB" id="417697at2759"/>
<feature type="compositionally biased region" description="Acidic residues" evidence="2">
    <location>
        <begin position="562"/>
        <end position="574"/>
    </location>
</feature>
<gene>
    <name evidence="4" type="ORF">PSNMU_V1.4_AUG-EV-PASAV3_0073730</name>
</gene>
<dbReference type="GO" id="GO:0010487">
    <property type="term" value="F:thermospermine synthase activity"/>
    <property type="evidence" value="ECO:0007669"/>
    <property type="project" value="TreeGrafter"/>
</dbReference>
<evidence type="ECO:0000256" key="2">
    <source>
        <dbReference type="SAM" id="MobiDB-lite"/>
    </source>
</evidence>
<keyword evidence="1" id="KW-0620">Polyamine biosynthesis</keyword>
<protein>
    <recommendedName>
        <fullName evidence="6">PABS domain-containing protein</fullName>
    </recommendedName>
</protein>
<feature type="region of interest" description="Disordered" evidence="2">
    <location>
        <begin position="70"/>
        <end position="111"/>
    </location>
</feature>
<feature type="region of interest" description="Disordered" evidence="2">
    <location>
        <begin position="561"/>
        <end position="588"/>
    </location>
</feature>
<keyword evidence="3" id="KW-0732">Signal</keyword>
<sequence>MRGPPPLPRLGKRMAKALTLLAVVLLAEGSFASNSKLVIDASASALEMDLPYHRDAGIDDRMEDSLLTLTPEGVETETETETMAMADHEDQDEDKDIYDDDDKDKDKDKDSNELEHWVYDADAPDVHDVVLLWLSNRAHHAEEKNYVEAWRKHIDEDPGDFKLRAKLDDYRFQNGYYFSHRYLRLDKASGSSNNTTNSSSNNTTDNAHSTAPRLVAKQSIPEGELLVSVPSNAFLFKRKKPAFRQLHPCDVAAKVLDPRTYAYPESEEKDRPGVRPSLEKFVRPFVDSILALQDGKQPEDGQGQRQRQTQKHGPRWSTEQLNVLSSVLGNELEPKPNTLGLWGPDSSGSEEQVCADPASPGNGKGPDPVFSYPDPTTFRSTLETVLERGWNGRMVPIYHWIPRASDPETFNVVHSEVLVDDEAYTKRTVRRRKEESDEYDTDYDARAYQLRASRTIRAGEAIVLPFHSVAQRFATTGQVHVAGEGTSDSKTERRDETDRGADASYRFWAQTMHDQEGHDLVYVELQDSLDPYEDHLVWDYYPSTQRIEWVHKSWGANRTLLGEDDETEDGDNDKDNDNGANPRDSGEALRFTQRAVLQAQYLRLRGLEAELKAALLGDEGKNRTAFATGEASGNAEIYEYYELWMESLGVLLSHSRPARSAGAPTAAPAAGAAGACPDADGSNGSEPSCPSERAGASKGRSAYDDLGVRADDPIDYNGAIASHECTNLFAQYTYETSKTFYAELEWTRSYIGGGSIRGRHHQEHRDQEQEPPKREQDTCLHLNNVLHSCLAFRPHVHEILIHYPASFLPRDGLKRVLYVGGGDLVLLHELLRYDSIELVIGMELDQMVLRDSFRHYGIQPKFEDERVHWWFGDAAKSLSLLPPEEFFGTFDLVLIDLVVEIFDALRVGDQNERLVDYMAKLLKPEGILVRQEDYPHHSVVDFARYTVDLNVFGMPHTCSQYFTMASDTIDFANHQRVDHGLEGLVWYEPNVGSNDHFSMWGNYRNNLVPPDRICDQTVNTDPVHVLPSKGIFVAIEAENVTLALDDASLVQTTAKKALEEIGFTGIRIHSISTGSSSSSLTSSMVLSFEEGYLGLRSYPANRYCSMDLQLWNDISNHKLAVSKLVEAVGGTTTGDSTSSFLITTGGMLGLSNFQQPQDRIVPSSWCDGDGLSESSSKSSEGNEMDGIETVIQNILARITGKKGSVVFLLCPNKSSRCRVREDVDYGSAEVVSFEACPATTEPNDASLSECEEQMVQRIQDSFLSRNSQNKIEAIVMDPRAPRELGQITKKVFVTDPRSYRWLSHDYVVLAPSTVESRLEDFWSSWKYQLLERFRTDHVEFNPLYHATAAFRDPSSSDVWTMGVLSAGNPRFYDQLVSSFQAIRGEISREVLLVETKTGAISHIPDYQPSKWATPSDYDLEPAELQWSDQRPLGGQAMLQYEGVPQVPDDNIDPGTTVLFHRIEDHDWCVGKVVEMVDEGYVVSNGVDYPEVVERKDVLVYDKEALLAGETIPFGSFVVADGEEHLDLELFYEGQINGVHHDGRYKVYFLSDGTSALLDPSRVVLKPTPSFSSPAEAKLFSSCSEFFDFVFGSQQSDFSVFPEGSGPNPEIYRRSVGNGCLVVVSQDHEDGSGAPTTIVATYDGQIHVTFNVFQSMEEVGSGQLLNHIANLNIPGMELKQNDSHPRGYGRVVNFREDMDKAYFGTEYPVALLLDDDDDEEEDEDEY</sequence>
<evidence type="ECO:0000313" key="4">
    <source>
        <dbReference type="EMBL" id="VEU40485.1"/>
    </source>
</evidence>
<evidence type="ECO:0000313" key="5">
    <source>
        <dbReference type="Proteomes" id="UP000291116"/>
    </source>
</evidence>
<dbReference type="EMBL" id="CAACVS010000283">
    <property type="protein sequence ID" value="VEU40485.1"/>
    <property type="molecule type" value="Genomic_DNA"/>
</dbReference>
<feature type="compositionally biased region" description="Low complexity" evidence="2">
    <location>
        <begin position="658"/>
        <end position="681"/>
    </location>
</feature>
<dbReference type="SUPFAM" id="SSF53335">
    <property type="entry name" value="S-adenosyl-L-methionine-dependent methyltransferases"/>
    <property type="match status" value="1"/>
</dbReference>
<evidence type="ECO:0000256" key="1">
    <source>
        <dbReference type="ARBA" id="ARBA00023115"/>
    </source>
</evidence>
<organism evidence="4 5">
    <name type="scientific">Pseudo-nitzschia multistriata</name>
    <dbReference type="NCBI Taxonomy" id="183589"/>
    <lineage>
        <taxon>Eukaryota</taxon>
        <taxon>Sar</taxon>
        <taxon>Stramenopiles</taxon>
        <taxon>Ochrophyta</taxon>
        <taxon>Bacillariophyta</taxon>
        <taxon>Bacillariophyceae</taxon>
        <taxon>Bacillariophycidae</taxon>
        <taxon>Bacillariales</taxon>
        <taxon>Bacillariaceae</taxon>
        <taxon>Pseudo-nitzschia</taxon>
    </lineage>
</organism>
<dbReference type="PANTHER" id="PTHR43317:SF1">
    <property type="entry name" value="THERMOSPERMINE SYNTHASE ACAULIS5"/>
    <property type="match status" value="1"/>
</dbReference>
<dbReference type="Proteomes" id="UP000291116">
    <property type="component" value="Unassembled WGS sequence"/>
</dbReference>
<feature type="compositionally biased region" description="Low complexity" evidence="2">
    <location>
        <begin position="191"/>
        <end position="204"/>
    </location>
</feature>
<dbReference type="Pfam" id="PF01564">
    <property type="entry name" value="Spermine_synth"/>
    <property type="match status" value="1"/>
</dbReference>
<evidence type="ECO:0008006" key="6">
    <source>
        <dbReference type="Google" id="ProtNLM"/>
    </source>
</evidence>
<dbReference type="Gene3D" id="3.40.50.150">
    <property type="entry name" value="Vaccinia Virus protein VP39"/>
    <property type="match status" value="1"/>
</dbReference>
<feature type="region of interest" description="Disordered" evidence="2">
    <location>
        <begin position="1164"/>
        <end position="1183"/>
    </location>
</feature>
<dbReference type="CDD" id="cd02440">
    <property type="entry name" value="AdoMet_MTases"/>
    <property type="match status" value="1"/>
</dbReference>
<feature type="compositionally biased region" description="Basic and acidic residues" evidence="2">
    <location>
        <begin position="487"/>
        <end position="500"/>
    </location>
</feature>
<dbReference type="GO" id="GO:0006596">
    <property type="term" value="P:polyamine biosynthetic process"/>
    <property type="evidence" value="ECO:0007669"/>
    <property type="project" value="UniProtKB-KW"/>
</dbReference>
<feature type="signal peptide" evidence="3">
    <location>
        <begin position="1"/>
        <end position="32"/>
    </location>
</feature>
<feature type="region of interest" description="Disordered" evidence="2">
    <location>
        <begin position="658"/>
        <end position="700"/>
    </location>
</feature>
<evidence type="ECO:0000256" key="3">
    <source>
        <dbReference type="SAM" id="SignalP"/>
    </source>
</evidence>
<name>A0A448ZEP0_9STRA</name>
<feature type="compositionally biased region" description="Acidic residues" evidence="2">
    <location>
        <begin position="89"/>
        <end position="103"/>
    </location>
</feature>
<keyword evidence="5" id="KW-1185">Reference proteome</keyword>
<feature type="region of interest" description="Disordered" evidence="2">
    <location>
        <begin position="331"/>
        <end position="369"/>
    </location>
</feature>
<dbReference type="InterPro" id="IPR029063">
    <property type="entry name" value="SAM-dependent_MTases_sf"/>
</dbReference>
<proteinExistence type="predicted"/>
<reference evidence="4 5" key="1">
    <citation type="submission" date="2019-01" db="EMBL/GenBank/DDBJ databases">
        <authorList>
            <person name="Ferrante I. M."/>
        </authorList>
    </citation>
    <scope>NUCLEOTIDE SEQUENCE [LARGE SCALE GENOMIC DNA]</scope>
    <source>
        <strain evidence="4 5">B856</strain>
    </source>
</reference>
<dbReference type="PANTHER" id="PTHR43317">
    <property type="entry name" value="THERMOSPERMINE SYNTHASE ACAULIS5"/>
    <property type="match status" value="1"/>
</dbReference>
<feature type="region of interest" description="Disordered" evidence="2">
    <location>
        <begin position="188"/>
        <end position="211"/>
    </location>
</feature>
<feature type="region of interest" description="Disordered" evidence="2">
    <location>
        <begin position="480"/>
        <end position="500"/>
    </location>
</feature>